<evidence type="ECO:0000313" key="3">
    <source>
        <dbReference type="Proteomes" id="UP000242847"/>
    </source>
</evidence>
<evidence type="ECO:0000256" key="1">
    <source>
        <dbReference type="SAM" id="Phobius"/>
    </source>
</evidence>
<gene>
    <name evidence="2" type="ORF">BXT89_01650</name>
</gene>
<dbReference type="Proteomes" id="UP000242847">
    <property type="component" value="Unassembled WGS sequence"/>
</dbReference>
<dbReference type="AlphaFoldDB" id="A0A1S8DL84"/>
<comment type="caution">
    <text evidence="2">The sequence shown here is derived from an EMBL/GenBank/DDBJ whole genome shotgun (WGS) entry which is preliminary data.</text>
</comment>
<keyword evidence="1" id="KW-1133">Transmembrane helix</keyword>
<keyword evidence="3" id="KW-1185">Reference proteome</keyword>
<feature type="transmembrane region" description="Helical" evidence="1">
    <location>
        <begin position="16"/>
        <end position="39"/>
    </location>
</feature>
<proteinExistence type="predicted"/>
<name>A0A1S8DL84_9GAMM</name>
<evidence type="ECO:0000313" key="2">
    <source>
        <dbReference type="EMBL" id="ONM45679.1"/>
    </source>
</evidence>
<protein>
    <submittedName>
        <fullName evidence="2">Uncharacterized protein</fullName>
    </submittedName>
</protein>
<sequence length="67" mass="7381">MTPSLKSASAFQAPHIYVILFVFTAIAVVLTHFISAGLYDRVMLKNGRVAINPESYRQVEATPVSLE</sequence>
<keyword evidence="1" id="KW-0472">Membrane</keyword>
<dbReference type="EMBL" id="MUBC01000002">
    <property type="protein sequence ID" value="ONM45679.1"/>
    <property type="molecule type" value="Genomic_DNA"/>
</dbReference>
<reference evidence="2 3" key="1">
    <citation type="submission" date="2017-01" db="EMBL/GenBank/DDBJ databases">
        <title>Draft genome sequence of Pseudomonas pachastrellae type strain CCUG 46540T from a deep sea.</title>
        <authorList>
            <person name="Gomila M."/>
            <person name="Mulet M."/>
            <person name="Lalucat J."/>
            <person name="Garcia-Valdes E."/>
        </authorList>
    </citation>
    <scope>NUCLEOTIDE SEQUENCE [LARGE SCALE GENOMIC DNA]</scope>
    <source>
        <strain evidence="2 3">CCUG 46540</strain>
    </source>
</reference>
<organism evidence="2 3">
    <name type="scientific">Halopseudomonas pachastrellae</name>
    <dbReference type="NCBI Taxonomy" id="254161"/>
    <lineage>
        <taxon>Bacteria</taxon>
        <taxon>Pseudomonadati</taxon>
        <taxon>Pseudomonadota</taxon>
        <taxon>Gammaproteobacteria</taxon>
        <taxon>Pseudomonadales</taxon>
        <taxon>Pseudomonadaceae</taxon>
        <taxon>Halopseudomonas</taxon>
    </lineage>
</organism>
<accession>A0A1S8DL84</accession>
<dbReference type="RefSeq" id="WP_211276236.1">
    <property type="nucleotide sequence ID" value="NZ_FOUD01000008.1"/>
</dbReference>
<dbReference type="STRING" id="254161.SAMN05216256_10834"/>
<keyword evidence="1" id="KW-0812">Transmembrane</keyword>